<gene>
    <name evidence="1" type="ORF">Sradi_3639200</name>
</gene>
<protein>
    <submittedName>
        <fullName evidence="1">Uncharacterized protein</fullName>
    </submittedName>
</protein>
<dbReference type="PANTHER" id="PTHR10775">
    <property type="entry name" value="OS08G0208400 PROTEIN"/>
    <property type="match status" value="1"/>
</dbReference>
<dbReference type="AlphaFoldDB" id="A0AAW2QHW8"/>
<organism evidence="1">
    <name type="scientific">Sesamum radiatum</name>
    <name type="common">Black benniseed</name>
    <dbReference type="NCBI Taxonomy" id="300843"/>
    <lineage>
        <taxon>Eukaryota</taxon>
        <taxon>Viridiplantae</taxon>
        <taxon>Streptophyta</taxon>
        <taxon>Embryophyta</taxon>
        <taxon>Tracheophyta</taxon>
        <taxon>Spermatophyta</taxon>
        <taxon>Magnoliopsida</taxon>
        <taxon>eudicotyledons</taxon>
        <taxon>Gunneridae</taxon>
        <taxon>Pentapetalae</taxon>
        <taxon>asterids</taxon>
        <taxon>lamiids</taxon>
        <taxon>Lamiales</taxon>
        <taxon>Pedaliaceae</taxon>
        <taxon>Sesamum</taxon>
    </lineage>
</organism>
<evidence type="ECO:0000313" key="1">
    <source>
        <dbReference type="EMBL" id="KAL0367491.1"/>
    </source>
</evidence>
<dbReference type="EMBL" id="JACGWJ010000015">
    <property type="protein sequence ID" value="KAL0367491.1"/>
    <property type="molecule type" value="Genomic_DNA"/>
</dbReference>
<sequence length="161" mass="18754">MVLDVAGLAFWSSNYNPDGAPDDAVWNGYTQSQLASVAKLVNIKAEDHISERIYIRISQWADHIVPGDNTLPLNYYSTYKLIRELDLRVEKINACKKDCMLYWNDDINLEYCKFCGEARYKPMSERNPNCKKTMYVILRYLPLIPHLQRLYASKAFAEQMM</sequence>
<comment type="caution">
    <text evidence="1">The sequence shown here is derived from an EMBL/GenBank/DDBJ whole genome shotgun (WGS) entry which is preliminary data.</text>
</comment>
<proteinExistence type="predicted"/>
<dbReference type="PANTHER" id="PTHR10775:SF188">
    <property type="entry name" value="TRANSPOSASE-ASSOCIATED DOMAIN-CONTAINING PROTEIN"/>
    <property type="match status" value="1"/>
</dbReference>
<reference evidence="1" key="2">
    <citation type="journal article" date="2024" name="Plant">
        <title>Genomic evolution and insights into agronomic trait innovations of Sesamum species.</title>
        <authorList>
            <person name="Miao H."/>
            <person name="Wang L."/>
            <person name="Qu L."/>
            <person name="Liu H."/>
            <person name="Sun Y."/>
            <person name="Le M."/>
            <person name="Wang Q."/>
            <person name="Wei S."/>
            <person name="Zheng Y."/>
            <person name="Lin W."/>
            <person name="Duan Y."/>
            <person name="Cao H."/>
            <person name="Xiong S."/>
            <person name="Wang X."/>
            <person name="Wei L."/>
            <person name="Li C."/>
            <person name="Ma Q."/>
            <person name="Ju M."/>
            <person name="Zhao R."/>
            <person name="Li G."/>
            <person name="Mu C."/>
            <person name="Tian Q."/>
            <person name="Mei H."/>
            <person name="Zhang T."/>
            <person name="Gao T."/>
            <person name="Zhang H."/>
        </authorList>
    </citation>
    <scope>NUCLEOTIDE SEQUENCE</scope>
    <source>
        <strain evidence="1">G02</strain>
    </source>
</reference>
<accession>A0AAW2QHW8</accession>
<name>A0AAW2QHW8_SESRA</name>
<reference evidence="1" key="1">
    <citation type="submission" date="2020-06" db="EMBL/GenBank/DDBJ databases">
        <authorList>
            <person name="Li T."/>
            <person name="Hu X."/>
            <person name="Zhang T."/>
            <person name="Song X."/>
            <person name="Zhang H."/>
            <person name="Dai N."/>
            <person name="Sheng W."/>
            <person name="Hou X."/>
            <person name="Wei L."/>
        </authorList>
    </citation>
    <scope>NUCLEOTIDE SEQUENCE</scope>
    <source>
        <strain evidence="1">G02</strain>
        <tissue evidence="1">Leaf</tissue>
    </source>
</reference>